<keyword evidence="3" id="KW-1185">Reference proteome</keyword>
<dbReference type="AlphaFoldDB" id="A0A9J5XIR1"/>
<evidence type="ECO:0000313" key="2">
    <source>
        <dbReference type="EMBL" id="KAG5586864.1"/>
    </source>
</evidence>
<proteinExistence type="predicted"/>
<dbReference type="EMBL" id="JACXVP010000009">
    <property type="protein sequence ID" value="KAG5586864.1"/>
    <property type="molecule type" value="Genomic_DNA"/>
</dbReference>
<protein>
    <submittedName>
        <fullName evidence="2">Uncharacterized protein</fullName>
    </submittedName>
</protein>
<sequence>MRMQNKKLVERWVKIKYDYVPKYCQTCMIQGHNEEQCYVVHPFKEEDKKVEESKEDDKGKDTLVQVENKRKGDGFVKPRCKNWGGGRNKETQQVWNGVGIITENKFNLLNTGEADQSTKKIGRAVSSEHTISEVRSREQHAAPKNLQRDINGEESMTKNTDAGGRLTKGRECNPRNLFTVDYGEARDNCYKEGEIPKGLDLIEEDDEISKAGGLSPQHTNSLKYGVRKGRPIIPLHVKTRSSRDRGFSVDQ</sequence>
<dbReference type="Proteomes" id="UP000824120">
    <property type="component" value="Chromosome 9"/>
</dbReference>
<comment type="caution">
    <text evidence="2">The sequence shown here is derived from an EMBL/GenBank/DDBJ whole genome shotgun (WGS) entry which is preliminary data.</text>
</comment>
<accession>A0A9J5XIR1</accession>
<gene>
    <name evidence="2" type="ORF">H5410_047298</name>
</gene>
<feature type="region of interest" description="Disordered" evidence="1">
    <location>
        <begin position="119"/>
        <end position="144"/>
    </location>
</feature>
<reference evidence="2 3" key="1">
    <citation type="submission" date="2020-09" db="EMBL/GenBank/DDBJ databases">
        <title>De no assembly of potato wild relative species, Solanum commersonii.</title>
        <authorList>
            <person name="Cho K."/>
        </authorList>
    </citation>
    <scope>NUCLEOTIDE SEQUENCE [LARGE SCALE GENOMIC DNA]</scope>
    <source>
        <strain evidence="2">LZ3.2</strain>
        <tissue evidence="2">Leaf</tissue>
    </source>
</reference>
<evidence type="ECO:0000313" key="3">
    <source>
        <dbReference type="Proteomes" id="UP000824120"/>
    </source>
</evidence>
<name>A0A9J5XIR1_SOLCO</name>
<organism evidence="2 3">
    <name type="scientific">Solanum commersonii</name>
    <name type="common">Commerson's wild potato</name>
    <name type="synonym">Commerson's nightshade</name>
    <dbReference type="NCBI Taxonomy" id="4109"/>
    <lineage>
        <taxon>Eukaryota</taxon>
        <taxon>Viridiplantae</taxon>
        <taxon>Streptophyta</taxon>
        <taxon>Embryophyta</taxon>
        <taxon>Tracheophyta</taxon>
        <taxon>Spermatophyta</taxon>
        <taxon>Magnoliopsida</taxon>
        <taxon>eudicotyledons</taxon>
        <taxon>Gunneridae</taxon>
        <taxon>Pentapetalae</taxon>
        <taxon>asterids</taxon>
        <taxon>lamiids</taxon>
        <taxon>Solanales</taxon>
        <taxon>Solanaceae</taxon>
        <taxon>Solanoideae</taxon>
        <taxon>Solaneae</taxon>
        <taxon>Solanum</taxon>
    </lineage>
</organism>
<feature type="compositionally biased region" description="Basic and acidic residues" evidence="1">
    <location>
        <begin position="130"/>
        <end position="144"/>
    </location>
</feature>
<dbReference type="OrthoDB" id="1318749at2759"/>
<evidence type="ECO:0000256" key="1">
    <source>
        <dbReference type="SAM" id="MobiDB-lite"/>
    </source>
</evidence>